<reference evidence="2" key="1">
    <citation type="journal article" date="2006" name="PLoS Biol.">
        <title>Macronuclear genome sequence of the ciliate Tetrahymena thermophila, a model eukaryote.</title>
        <authorList>
            <person name="Eisen J.A."/>
            <person name="Coyne R.S."/>
            <person name="Wu M."/>
            <person name="Wu D."/>
            <person name="Thiagarajan M."/>
            <person name="Wortman J.R."/>
            <person name="Badger J.H."/>
            <person name="Ren Q."/>
            <person name="Amedeo P."/>
            <person name="Jones K.M."/>
            <person name="Tallon L.J."/>
            <person name="Delcher A.L."/>
            <person name="Salzberg S.L."/>
            <person name="Silva J.C."/>
            <person name="Haas B.J."/>
            <person name="Majoros W.H."/>
            <person name="Farzad M."/>
            <person name="Carlton J.M."/>
            <person name="Smith R.K. Jr."/>
            <person name="Garg J."/>
            <person name="Pearlman R.E."/>
            <person name="Karrer K.M."/>
            <person name="Sun L."/>
            <person name="Manning G."/>
            <person name="Elde N.C."/>
            <person name="Turkewitz A.P."/>
            <person name="Asai D.J."/>
            <person name="Wilkes D.E."/>
            <person name="Wang Y."/>
            <person name="Cai H."/>
            <person name="Collins K."/>
            <person name="Stewart B.A."/>
            <person name="Lee S.R."/>
            <person name="Wilamowska K."/>
            <person name="Weinberg Z."/>
            <person name="Ruzzo W.L."/>
            <person name="Wloga D."/>
            <person name="Gaertig J."/>
            <person name="Frankel J."/>
            <person name="Tsao C.-C."/>
            <person name="Gorovsky M.A."/>
            <person name="Keeling P.J."/>
            <person name="Waller R.F."/>
            <person name="Patron N.J."/>
            <person name="Cherry J.M."/>
            <person name="Stover N.A."/>
            <person name="Krieger C.J."/>
            <person name="del Toro C."/>
            <person name="Ryder H.F."/>
            <person name="Williamson S.C."/>
            <person name="Barbeau R.A."/>
            <person name="Hamilton E.P."/>
            <person name="Orias E."/>
        </authorList>
    </citation>
    <scope>NUCLEOTIDE SEQUENCE [LARGE SCALE GENOMIC DNA]</scope>
    <source>
        <strain evidence="2">SB210</strain>
    </source>
</reference>
<gene>
    <name evidence="1" type="ORF">TTHERM_01292190</name>
</gene>
<dbReference type="GeneID" id="7845322"/>
<dbReference type="InParanoid" id="Q22KZ9"/>
<evidence type="ECO:0000313" key="2">
    <source>
        <dbReference type="Proteomes" id="UP000009168"/>
    </source>
</evidence>
<dbReference type="Proteomes" id="UP000009168">
    <property type="component" value="Unassembled WGS sequence"/>
</dbReference>
<sequence length="79" mass="9374">MKELLTTFDLCIKTTIITGGKLPLHFIKKGKRNKQLKTTQATRNLQICKEQRKKFIVFQIYQSYKQQNLINIYLEVQVD</sequence>
<dbReference type="EMBL" id="GG662866">
    <property type="protein sequence ID" value="EAR85949.1"/>
    <property type="molecule type" value="Genomic_DNA"/>
</dbReference>
<protein>
    <submittedName>
        <fullName evidence="1">Uncharacterized protein</fullName>
    </submittedName>
</protein>
<dbReference type="HOGENOM" id="CLU_2611356_0_0_1"/>
<dbReference type="AlphaFoldDB" id="Q22KZ9"/>
<organism evidence="1 2">
    <name type="scientific">Tetrahymena thermophila (strain SB210)</name>
    <dbReference type="NCBI Taxonomy" id="312017"/>
    <lineage>
        <taxon>Eukaryota</taxon>
        <taxon>Sar</taxon>
        <taxon>Alveolata</taxon>
        <taxon>Ciliophora</taxon>
        <taxon>Intramacronucleata</taxon>
        <taxon>Oligohymenophorea</taxon>
        <taxon>Hymenostomatida</taxon>
        <taxon>Tetrahymenina</taxon>
        <taxon>Tetrahymenidae</taxon>
        <taxon>Tetrahymena</taxon>
    </lineage>
</organism>
<evidence type="ECO:0000313" key="1">
    <source>
        <dbReference type="EMBL" id="EAR85949.1"/>
    </source>
</evidence>
<dbReference type="KEGG" id="tet:TTHERM_01292190"/>
<proteinExistence type="predicted"/>
<keyword evidence="2" id="KW-1185">Reference proteome</keyword>
<dbReference type="RefSeq" id="XP_976544.1">
    <property type="nucleotide sequence ID" value="XM_971451.1"/>
</dbReference>
<name>Q22KZ9_TETTS</name>
<accession>Q22KZ9</accession>